<sequence>MIQVSLRGLNHAKVLKSMGPEPSELVKARRLHSVVSAAQTLGRTPAMIDGILTAAGVFPADDPRAHNRKVFSAETYADLLAEIPTWVGSGEMMTAIGAKKSSFAFLESDGVLTPRTNAPKVIARWRLSDGLALLERLSAVAQPLSAEAGGWEGIQQAQKRKGVPVGQIIDRMLSGKLALGKDESAFGYNGFRVRVRGVNALAQNSRPSLRKRGLSPAPYRRRPSGVAWVCGMAVISTR</sequence>
<proteinExistence type="predicted"/>
<name>A0A3P5X4T1_9RHOB</name>
<protein>
    <submittedName>
        <fullName evidence="1">Uncharacterized protein</fullName>
    </submittedName>
</protein>
<evidence type="ECO:0000313" key="2">
    <source>
        <dbReference type="Proteomes" id="UP000277498"/>
    </source>
</evidence>
<organism evidence="1 2">
    <name type="scientific">Pseudogemmobacter humi</name>
    <dbReference type="NCBI Taxonomy" id="2483812"/>
    <lineage>
        <taxon>Bacteria</taxon>
        <taxon>Pseudomonadati</taxon>
        <taxon>Pseudomonadota</taxon>
        <taxon>Alphaproteobacteria</taxon>
        <taxon>Rhodobacterales</taxon>
        <taxon>Paracoccaceae</taxon>
        <taxon>Pseudogemmobacter</taxon>
    </lineage>
</organism>
<dbReference type="AlphaFoldDB" id="A0A3P5X4T1"/>
<evidence type="ECO:0000313" key="1">
    <source>
        <dbReference type="EMBL" id="VDC23169.1"/>
    </source>
</evidence>
<reference evidence="1 2" key="1">
    <citation type="submission" date="2018-11" db="EMBL/GenBank/DDBJ databases">
        <authorList>
            <person name="Criscuolo A."/>
        </authorList>
    </citation>
    <scope>NUCLEOTIDE SEQUENCE [LARGE SCALE GENOMIC DNA]</scope>
    <source>
        <strain evidence="1">ACIP111625</strain>
    </source>
</reference>
<dbReference type="EMBL" id="UXAW01000048">
    <property type="protein sequence ID" value="VDC23169.1"/>
    <property type="molecule type" value="Genomic_DNA"/>
</dbReference>
<keyword evidence="2" id="KW-1185">Reference proteome</keyword>
<gene>
    <name evidence="1" type="ORF">XINFAN_00907</name>
</gene>
<accession>A0A3P5X4T1</accession>
<dbReference type="Proteomes" id="UP000277498">
    <property type="component" value="Unassembled WGS sequence"/>
</dbReference>